<keyword evidence="5" id="KW-0597">Phosphoprotein</keyword>
<feature type="domain" description="GST C-terminal" evidence="15">
    <location>
        <begin position="65"/>
        <end position="191"/>
    </location>
</feature>
<keyword evidence="7 14" id="KW-0547">Nucleotide-binding</keyword>
<evidence type="ECO:0000256" key="12">
    <source>
        <dbReference type="ARBA" id="ARBA00048351"/>
    </source>
</evidence>
<dbReference type="VEuPathDB" id="FungiDB:RhiirFUN_024814"/>
<dbReference type="InterPro" id="IPR011035">
    <property type="entry name" value="Ribosomal_bL25/Gln-tRNA_synth"/>
</dbReference>
<dbReference type="GO" id="GO:0006424">
    <property type="term" value="P:glutamyl-tRNA aminoacylation"/>
    <property type="evidence" value="ECO:0007669"/>
    <property type="project" value="InterPro"/>
</dbReference>
<reference evidence="18 19" key="3">
    <citation type="submission" date="2017-10" db="EMBL/GenBank/DDBJ databases">
        <title>Extensive intraspecific genome diversity in a model arbuscular mycorrhizal fungus.</title>
        <authorList>
            <person name="Chen E.C.H."/>
            <person name="Morin E."/>
            <person name="Baudet D."/>
            <person name="Noel J."/>
            <person name="Ndikumana S."/>
            <person name="Charron P."/>
            <person name="St-Onge C."/>
            <person name="Giorgi J."/>
            <person name="Grigoriev I.V."/>
            <person name="Roux C."/>
            <person name="Martin F.M."/>
            <person name="Corradi N."/>
        </authorList>
    </citation>
    <scope>NUCLEOTIDE SEQUENCE [LARGE SCALE GENOMIC DNA]</scope>
    <source>
        <strain evidence="18 19">A1</strain>
    </source>
</reference>
<organism evidence="16 21">
    <name type="scientific">Rhizophagus irregularis</name>
    <dbReference type="NCBI Taxonomy" id="588596"/>
    <lineage>
        <taxon>Eukaryota</taxon>
        <taxon>Fungi</taxon>
        <taxon>Fungi incertae sedis</taxon>
        <taxon>Mucoromycota</taxon>
        <taxon>Glomeromycotina</taxon>
        <taxon>Glomeromycetes</taxon>
        <taxon>Glomerales</taxon>
        <taxon>Glomeraceae</taxon>
        <taxon>Rhizophagus</taxon>
    </lineage>
</organism>
<protein>
    <recommendedName>
        <fullName evidence="13">Probable glutamate--tRNA ligase, cytoplasmic</fullName>
        <ecNumber evidence="3">6.1.1.17</ecNumber>
    </recommendedName>
    <alternativeName>
        <fullName evidence="11">Glutamyl-tRNA synthetase</fullName>
    </alternativeName>
</protein>
<keyword evidence="8 14" id="KW-0067">ATP-binding</keyword>
<evidence type="ECO:0000313" key="19">
    <source>
        <dbReference type="Proteomes" id="UP000232688"/>
    </source>
</evidence>
<evidence type="ECO:0000256" key="3">
    <source>
        <dbReference type="ARBA" id="ARBA00012835"/>
    </source>
</evidence>
<sequence>MTIAINVCKQGTNVPYGIIALAQYINGLSKASEQKLDIHWYETIEGINNTFVVLKVDNNDITGSNNVSRYLANNYKDLDLYGNNSASKTMIDHWIDFATDKLETSDFKILEAAFDEINHHLTLRTFLVGYKLSLADIIVWGALKNSAAFNRQIKTGKEAGGPHLIRWFNYINSLDFIQQGTNWIAQNAKSSSKVGKDQPNMNIGLVDAEVGKVVTRFPPEPSGYLHIGHAKAVMLNQYFAQKYKGKLIVRFDDTNPTKEKEEFEESIKEDLTLLEIIPDKITYTSDYFDQLYQYAIKIIEKGLAYVDDTDVSTMREQRMDGIPSKSRDLSVEKNLERFKEMTEGTVFGLSCCLRAKIDMSNPNKALRDPVIYRCDLNPHHHTGNKWKLYPTYDFACPIVDSIEGVTHALRTNEYRDRNAQYDWFLQSLDLRKVHVWDFSRLNFVYTLLSKRKLQWFVNQGLVSGWDDPRFPTIRGIRRRGMTVEALKQYIYTQGASQNDVTLEWDKLWALNKKVIDPVAPRHISITKQNIVKTSILEGPEIPYSKEIAKHKKNPNVGKKQTWFASSIWIEQEDAKTFENEEEITLMDWGNAIVKTIHKSETNSDIVTELELQLHLEGDFKKTKKKISWLANTANVSEVVLIDYDYLITKKKLEEDDNVEEFVTKKSEFLTNALADSNVKELKKGDIIQFERRGYYILDNDAFESALRFIYIPDGKASSLASKADEAENAGKQGKKKEKNKEIKEMITTNTVSGTAFPVIDKDVTKNIKMYGVPDIYGEVPMPTPEQISKMYKVPNIYS</sequence>
<dbReference type="Gene3D" id="3.40.50.620">
    <property type="entry name" value="HUPs"/>
    <property type="match status" value="1"/>
</dbReference>
<dbReference type="EC" id="6.1.1.17" evidence="3"/>
<dbReference type="InterPro" id="IPR010987">
    <property type="entry name" value="Glutathione-S-Trfase_C-like"/>
</dbReference>
<dbReference type="Proteomes" id="UP000684084">
    <property type="component" value="Unassembled WGS sequence"/>
</dbReference>
<dbReference type="InterPro" id="IPR036282">
    <property type="entry name" value="Glutathione-S-Trfase_C_sf"/>
</dbReference>
<dbReference type="EMBL" id="LLXH01001204">
    <property type="protein sequence ID" value="PKC60098.1"/>
    <property type="molecule type" value="Genomic_DNA"/>
</dbReference>
<proteinExistence type="inferred from homology"/>
<dbReference type="Gene3D" id="1.20.1050.130">
    <property type="match status" value="1"/>
</dbReference>
<dbReference type="InterPro" id="IPR020059">
    <property type="entry name" value="Glu/Gln-tRNA-synth_Ib_codon-bd"/>
</dbReference>
<comment type="similarity">
    <text evidence="2">Belongs to the class-I aminoacyl-tRNA synthetase family. Glutamate--tRNA ligase type 2 subfamily.</text>
</comment>
<dbReference type="Pfam" id="PF03950">
    <property type="entry name" value="tRNA-synt_1c_C"/>
    <property type="match status" value="1"/>
</dbReference>
<dbReference type="PANTHER" id="PTHR43097:SF5">
    <property type="entry name" value="GLUTAMATE--TRNA LIGASE"/>
    <property type="match status" value="1"/>
</dbReference>
<evidence type="ECO:0000256" key="2">
    <source>
        <dbReference type="ARBA" id="ARBA00008927"/>
    </source>
</evidence>
<evidence type="ECO:0000256" key="9">
    <source>
        <dbReference type="ARBA" id="ARBA00022917"/>
    </source>
</evidence>
<dbReference type="GO" id="GO:0010494">
    <property type="term" value="C:cytoplasmic stress granule"/>
    <property type="evidence" value="ECO:0007669"/>
    <property type="project" value="UniProtKB-ARBA"/>
</dbReference>
<dbReference type="FunFam" id="3.90.800.10:FF:000001">
    <property type="entry name" value="Glutamine--tRNA ligase"/>
    <property type="match status" value="1"/>
</dbReference>
<evidence type="ECO:0000313" key="16">
    <source>
        <dbReference type="EMBL" id="CAB5339977.1"/>
    </source>
</evidence>
<dbReference type="InterPro" id="IPR004046">
    <property type="entry name" value="GST_C"/>
</dbReference>
<keyword evidence="6 14" id="KW-0436">Ligase</keyword>
<dbReference type="InterPro" id="IPR020061">
    <property type="entry name" value="Glu_tRNA_lig_a-bdl"/>
</dbReference>
<dbReference type="PRINTS" id="PR00987">
    <property type="entry name" value="TRNASYNTHGLU"/>
</dbReference>
<dbReference type="Proteomes" id="UP000232722">
    <property type="component" value="Unassembled WGS sequence"/>
</dbReference>
<evidence type="ECO:0000259" key="15">
    <source>
        <dbReference type="PROSITE" id="PS50405"/>
    </source>
</evidence>
<dbReference type="SUPFAM" id="SSF47616">
    <property type="entry name" value="GST C-terminal domain-like"/>
    <property type="match status" value="1"/>
</dbReference>
<dbReference type="InterPro" id="IPR000924">
    <property type="entry name" value="Glu/Gln-tRNA-synth"/>
</dbReference>
<evidence type="ECO:0000313" key="20">
    <source>
        <dbReference type="Proteomes" id="UP000232722"/>
    </source>
</evidence>
<evidence type="ECO:0000256" key="6">
    <source>
        <dbReference type="ARBA" id="ARBA00022598"/>
    </source>
</evidence>
<dbReference type="EMBL" id="LLXJ01001227">
    <property type="protein sequence ID" value="PKC03227.1"/>
    <property type="molecule type" value="Genomic_DNA"/>
</dbReference>
<evidence type="ECO:0000313" key="18">
    <source>
        <dbReference type="EMBL" id="PKC60098.1"/>
    </source>
</evidence>
<dbReference type="HAMAP" id="MF_02076">
    <property type="entry name" value="Glu_tRNA_synth_type2"/>
    <property type="match status" value="1"/>
</dbReference>
<evidence type="ECO:0000313" key="17">
    <source>
        <dbReference type="EMBL" id="PKC03227.1"/>
    </source>
</evidence>
<dbReference type="Pfam" id="PF00749">
    <property type="entry name" value="tRNA-synt_1c"/>
    <property type="match status" value="1"/>
</dbReference>
<dbReference type="NCBIfam" id="TIGR00463">
    <property type="entry name" value="gltX_arch"/>
    <property type="match status" value="1"/>
</dbReference>
<accession>A0A2I1F0Z1</accession>
<dbReference type="InterPro" id="IPR049437">
    <property type="entry name" value="tRNA-synt_1c_C2"/>
</dbReference>
<dbReference type="VEuPathDB" id="FungiDB:RhiirA1_426289"/>
<keyword evidence="10 14" id="KW-0030">Aminoacyl-tRNA synthetase</keyword>
<dbReference type="InterPro" id="IPR020058">
    <property type="entry name" value="Glu/Gln-tRNA-synth_Ib_cat-dom"/>
</dbReference>
<evidence type="ECO:0000256" key="1">
    <source>
        <dbReference type="ARBA" id="ARBA00004496"/>
    </source>
</evidence>
<dbReference type="GO" id="GO:0005524">
    <property type="term" value="F:ATP binding"/>
    <property type="evidence" value="ECO:0007669"/>
    <property type="project" value="UniProtKB-KW"/>
</dbReference>
<dbReference type="PROSITE" id="PS00178">
    <property type="entry name" value="AA_TRNA_LIGASE_I"/>
    <property type="match status" value="1"/>
</dbReference>
<dbReference type="Gene3D" id="1.10.1160.10">
    <property type="entry name" value="Glutamyl-trna Synthetase, Domain 2"/>
    <property type="match status" value="1"/>
</dbReference>
<dbReference type="SUPFAM" id="SSF52374">
    <property type="entry name" value="Nucleotidylyl transferase"/>
    <property type="match status" value="1"/>
</dbReference>
<evidence type="ECO:0000256" key="10">
    <source>
        <dbReference type="ARBA" id="ARBA00023146"/>
    </source>
</evidence>
<reference evidence="17 20" key="1">
    <citation type="submission" date="2016-04" db="EMBL/GenBank/DDBJ databases">
        <title>Genome analyses suggest a sexual origin of heterokaryosis in a supposedly ancient asexual fungus.</title>
        <authorList>
            <person name="Ropars J."/>
            <person name="Sedzielewska K."/>
            <person name="Noel J."/>
            <person name="Charron P."/>
            <person name="Farinelli L."/>
            <person name="Marton T."/>
            <person name="Kruger M."/>
            <person name="Pelin A."/>
            <person name="Brachmann A."/>
            <person name="Corradi N."/>
        </authorList>
    </citation>
    <scope>NUCLEOTIDE SEQUENCE [LARGE SCALE GENOMIC DNA]</scope>
    <source>
        <strain evidence="17 20">A5</strain>
    </source>
</reference>
<dbReference type="SMR" id="A0A2I1F0Z1"/>
<dbReference type="InterPro" id="IPR001412">
    <property type="entry name" value="aa-tRNA-synth_I_CS"/>
</dbReference>
<dbReference type="FunFam" id="1.10.1160.10:FF:000001">
    <property type="entry name" value="Glutamine--tRNA ligase"/>
    <property type="match status" value="1"/>
</dbReference>
<dbReference type="InterPro" id="IPR014729">
    <property type="entry name" value="Rossmann-like_a/b/a_fold"/>
</dbReference>
<evidence type="ECO:0000256" key="13">
    <source>
        <dbReference type="ARBA" id="ARBA00070830"/>
    </source>
</evidence>
<dbReference type="Pfam" id="PF20974">
    <property type="entry name" value="tRNA-synt_1c_C2"/>
    <property type="match status" value="1"/>
</dbReference>
<dbReference type="GO" id="GO:0004818">
    <property type="term" value="F:glutamate-tRNA ligase activity"/>
    <property type="evidence" value="ECO:0007669"/>
    <property type="project" value="UniProtKB-EC"/>
</dbReference>
<dbReference type="CDD" id="cd00807">
    <property type="entry name" value="GlnRS_core"/>
    <property type="match status" value="1"/>
</dbReference>
<dbReference type="AlphaFoldDB" id="A0A2I1F0Z1"/>
<dbReference type="GO" id="GO:0017102">
    <property type="term" value="C:methionyl glutamyl tRNA synthetase complex"/>
    <property type="evidence" value="ECO:0007669"/>
    <property type="project" value="TreeGrafter"/>
</dbReference>
<evidence type="ECO:0000256" key="8">
    <source>
        <dbReference type="ARBA" id="ARBA00022840"/>
    </source>
</evidence>
<keyword evidence="9 14" id="KW-0648">Protein biosynthesis</keyword>
<dbReference type="InterPro" id="IPR050132">
    <property type="entry name" value="Gln/Glu-tRNA_Ligase"/>
</dbReference>
<dbReference type="InterPro" id="IPR020056">
    <property type="entry name" value="Rbsml_bL25/Gln-tRNA_synth_N"/>
</dbReference>
<dbReference type="OrthoDB" id="10250478at2759"/>
<gene>
    <name evidence="16" type="ORF">CHRIB12_LOCUS3568</name>
    <name evidence="18" type="ORF">RhiirA1_426289</name>
    <name evidence="17" type="ORF">RhiirA5_363430</name>
</gene>
<evidence type="ECO:0000256" key="4">
    <source>
        <dbReference type="ARBA" id="ARBA00022490"/>
    </source>
</evidence>
<reference evidence="18 19" key="4">
    <citation type="submission" date="2017-10" db="EMBL/GenBank/DDBJ databases">
        <title>Genome analyses suggest a sexual origin of heterokaryosis in a supposedly ancient asexual fungus.</title>
        <authorList>
            <person name="Corradi N."/>
            <person name="Sedzielewska K."/>
            <person name="Noel J."/>
            <person name="Charron P."/>
            <person name="Farinelli L."/>
            <person name="Marton T."/>
            <person name="Kruger M."/>
            <person name="Pelin A."/>
            <person name="Brachmann A."/>
            <person name="Corradi N."/>
        </authorList>
    </citation>
    <scope>NUCLEOTIDE SEQUENCE [LARGE SCALE GENOMIC DNA]</scope>
    <source>
        <strain evidence="18 19">A1</strain>
    </source>
</reference>
<reference evidence="17 20" key="2">
    <citation type="submission" date="2017-09" db="EMBL/GenBank/DDBJ databases">
        <title>Extensive intraspecific genome diversity in a model arbuscular mycorrhizal fungus.</title>
        <authorList>
            <person name="Chen E.C."/>
            <person name="Morin E."/>
            <person name="Beaudet D."/>
            <person name="Noel J."/>
            <person name="Ndikumana S."/>
            <person name="Charron P."/>
            <person name="St-Onge C."/>
            <person name="Giorgi J."/>
            <person name="Grigoriev I.V."/>
            <person name="Roux C."/>
            <person name="Martin F.M."/>
            <person name="Corradi N."/>
        </authorList>
    </citation>
    <scope>NUCLEOTIDE SEQUENCE [LARGE SCALE GENOMIC DNA]</scope>
    <source>
        <strain evidence="17 20">A5</strain>
    </source>
</reference>
<reference evidence="16" key="5">
    <citation type="submission" date="2020-05" db="EMBL/GenBank/DDBJ databases">
        <authorList>
            <person name="Rincon C."/>
            <person name="Sanders R I."/>
            <person name="Robbins C."/>
            <person name="Chaturvedi A."/>
        </authorList>
    </citation>
    <scope>NUCLEOTIDE SEQUENCE</scope>
    <source>
        <strain evidence="16">CHB12</strain>
    </source>
</reference>
<dbReference type="Gene3D" id="3.90.800.10">
    <property type="entry name" value="Glutamyl-tRNA Synthetase, Domain 3"/>
    <property type="match status" value="1"/>
</dbReference>
<evidence type="ECO:0000256" key="7">
    <source>
        <dbReference type="ARBA" id="ARBA00022741"/>
    </source>
</evidence>
<dbReference type="SUPFAM" id="SSF50715">
    <property type="entry name" value="Ribosomal protein L25-like"/>
    <property type="match status" value="1"/>
</dbReference>
<dbReference type="EMBL" id="CAGKOT010000005">
    <property type="protein sequence ID" value="CAB5339977.1"/>
    <property type="molecule type" value="Genomic_DNA"/>
</dbReference>
<comment type="caution">
    <text evidence="16">The sequence shown here is derived from an EMBL/GenBank/DDBJ whole genome shotgun (WGS) entry which is preliminary data.</text>
</comment>
<dbReference type="InterPro" id="IPR004526">
    <property type="entry name" value="Glu-tRNA-synth_arc/euk"/>
</dbReference>
<dbReference type="Proteomes" id="UP000232688">
    <property type="component" value="Unassembled WGS sequence"/>
</dbReference>
<dbReference type="Gene3D" id="2.40.240.10">
    <property type="entry name" value="Ribosomal Protein L25, Chain P"/>
    <property type="match status" value="1"/>
</dbReference>
<evidence type="ECO:0000313" key="21">
    <source>
        <dbReference type="Proteomes" id="UP000684084"/>
    </source>
</evidence>
<dbReference type="GO" id="GO:0005829">
    <property type="term" value="C:cytosol"/>
    <property type="evidence" value="ECO:0007669"/>
    <property type="project" value="TreeGrafter"/>
</dbReference>
<comment type="subcellular location">
    <subcellularLocation>
        <location evidence="1">Cytoplasm</location>
    </subcellularLocation>
</comment>
<keyword evidence="4" id="KW-0963">Cytoplasm</keyword>
<comment type="catalytic activity">
    <reaction evidence="12">
        <text>tRNA(Glu) + L-glutamate + ATP = L-glutamyl-tRNA(Glu) + AMP + diphosphate</text>
        <dbReference type="Rhea" id="RHEA:23540"/>
        <dbReference type="Rhea" id="RHEA-COMP:9663"/>
        <dbReference type="Rhea" id="RHEA-COMP:9680"/>
        <dbReference type="ChEBI" id="CHEBI:29985"/>
        <dbReference type="ChEBI" id="CHEBI:30616"/>
        <dbReference type="ChEBI" id="CHEBI:33019"/>
        <dbReference type="ChEBI" id="CHEBI:78442"/>
        <dbReference type="ChEBI" id="CHEBI:78520"/>
        <dbReference type="ChEBI" id="CHEBI:456215"/>
        <dbReference type="EC" id="6.1.1.17"/>
    </reaction>
</comment>
<name>A0A2I1F0Z1_9GLOM</name>
<dbReference type="PROSITE" id="PS50405">
    <property type="entry name" value="GST_CTER"/>
    <property type="match status" value="1"/>
</dbReference>
<evidence type="ECO:0000256" key="11">
    <source>
        <dbReference type="ARBA" id="ARBA00030865"/>
    </source>
</evidence>
<dbReference type="FunFam" id="3.40.50.620:FF:000070">
    <property type="entry name" value="Bifunctional glutamate/proline--tRNA ligase"/>
    <property type="match status" value="1"/>
</dbReference>
<dbReference type="VEuPathDB" id="FungiDB:FUN_025421"/>
<evidence type="ECO:0000256" key="5">
    <source>
        <dbReference type="ARBA" id="ARBA00022553"/>
    </source>
</evidence>
<dbReference type="PANTHER" id="PTHR43097">
    <property type="entry name" value="GLUTAMINE-TRNA LIGASE"/>
    <property type="match status" value="1"/>
</dbReference>
<dbReference type="FunFam" id="2.40.240.10:FF:000004">
    <property type="entry name" value="Glutamyl-tRNA synthetase, cytoplasmic"/>
    <property type="match status" value="1"/>
</dbReference>
<dbReference type="Pfam" id="PF00043">
    <property type="entry name" value="GST_C"/>
    <property type="match status" value="1"/>
</dbReference>
<evidence type="ECO:0000256" key="14">
    <source>
        <dbReference type="RuleBase" id="RU363037"/>
    </source>
</evidence>